<evidence type="ECO:0000256" key="2">
    <source>
        <dbReference type="ARBA" id="ARBA00022777"/>
    </source>
</evidence>
<dbReference type="GO" id="GO:0016301">
    <property type="term" value="F:kinase activity"/>
    <property type="evidence" value="ECO:0007669"/>
    <property type="project" value="UniProtKB-KW"/>
</dbReference>
<dbReference type="KEGG" id="acij:JS278_00499"/>
<dbReference type="EMBL" id="CP025198">
    <property type="protein sequence ID" value="AXE37692.1"/>
    <property type="molecule type" value="Genomic_DNA"/>
</dbReference>
<keyword evidence="1 4" id="KW-0808">Transferase</keyword>
<evidence type="ECO:0000313" key="5">
    <source>
        <dbReference type="Proteomes" id="UP000251995"/>
    </source>
</evidence>
<dbReference type="AlphaFoldDB" id="A0A344UQZ4"/>
<dbReference type="PROSITE" id="PS00584">
    <property type="entry name" value="PFKB_KINASES_2"/>
    <property type="match status" value="1"/>
</dbReference>
<accession>A0A344UQZ4</accession>
<reference evidence="4 5" key="1">
    <citation type="submission" date="2017-12" db="EMBL/GenBank/DDBJ databases">
        <title>The whole genome sequence of the Acidipropionibacterium virtanenii sp. nov. type strain JS278.</title>
        <authorList>
            <person name="Laine P."/>
            <person name="Deptula P."/>
            <person name="Varmanen P."/>
            <person name="Auvinen P."/>
        </authorList>
    </citation>
    <scope>NUCLEOTIDE SEQUENCE [LARGE SCALE GENOMIC DNA]</scope>
    <source>
        <strain evidence="4 5">JS278</strain>
    </source>
</reference>
<dbReference type="Proteomes" id="UP000251995">
    <property type="component" value="Chromosome"/>
</dbReference>
<dbReference type="SUPFAM" id="SSF53613">
    <property type="entry name" value="Ribokinase-like"/>
    <property type="match status" value="1"/>
</dbReference>
<feature type="domain" description="Carbohydrate kinase PfkB" evidence="3">
    <location>
        <begin position="7"/>
        <end position="300"/>
    </location>
</feature>
<keyword evidence="2 4" id="KW-0418">Kinase</keyword>
<organism evidence="4 5">
    <name type="scientific">Acidipropionibacterium virtanenii</name>
    <dbReference type="NCBI Taxonomy" id="2057246"/>
    <lineage>
        <taxon>Bacteria</taxon>
        <taxon>Bacillati</taxon>
        <taxon>Actinomycetota</taxon>
        <taxon>Actinomycetes</taxon>
        <taxon>Propionibacteriales</taxon>
        <taxon>Propionibacteriaceae</taxon>
        <taxon>Acidipropionibacterium</taxon>
    </lineage>
</organism>
<gene>
    <name evidence="4" type="primary">yihV</name>
    <name evidence="4" type="ORF">JS278_00499</name>
</gene>
<keyword evidence="5" id="KW-1185">Reference proteome</keyword>
<dbReference type="Gene3D" id="3.40.1190.20">
    <property type="match status" value="1"/>
</dbReference>
<dbReference type="PANTHER" id="PTHR42774">
    <property type="entry name" value="PHOSPHOTRANSFERASE SYSTEM TRANSPORT PROTEIN"/>
    <property type="match status" value="1"/>
</dbReference>
<evidence type="ECO:0000256" key="1">
    <source>
        <dbReference type="ARBA" id="ARBA00022679"/>
    </source>
</evidence>
<evidence type="ECO:0000313" key="4">
    <source>
        <dbReference type="EMBL" id="AXE37692.1"/>
    </source>
</evidence>
<evidence type="ECO:0000259" key="3">
    <source>
        <dbReference type="Pfam" id="PF00294"/>
    </source>
</evidence>
<dbReference type="Pfam" id="PF00294">
    <property type="entry name" value="PfkB"/>
    <property type="match status" value="1"/>
</dbReference>
<dbReference type="GO" id="GO:0061594">
    <property type="term" value="F:6-deoxy-6-sulfofructose kinase activity"/>
    <property type="evidence" value="ECO:0007669"/>
    <property type="project" value="UniProtKB-EC"/>
</dbReference>
<dbReference type="InterPro" id="IPR029056">
    <property type="entry name" value="Ribokinase-like"/>
</dbReference>
<protein>
    <submittedName>
        <fullName evidence="4">Sulfofructose kinase</fullName>
        <ecNumber evidence="4">2.7.1.184</ecNumber>
    </submittedName>
</protein>
<dbReference type="PANTHER" id="PTHR42774:SF3">
    <property type="entry name" value="KETOHEXOKINASE"/>
    <property type="match status" value="1"/>
</dbReference>
<dbReference type="EC" id="2.7.1.184" evidence="4"/>
<proteinExistence type="predicted"/>
<dbReference type="RefSeq" id="WP_181833808.1">
    <property type="nucleotide sequence ID" value="NZ_CP025198.1"/>
</dbReference>
<dbReference type="InterPro" id="IPR052562">
    <property type="entry name" value="Ketohexokinase-related"/>
</dbReference>
<dbReference type="InterPro" id="IPR002173">
    <property type="entry name" value="Carboh/pur_kinase_PfkB_CS"/>
</dbReference>
<dbReference type="InterPro" id="IPR011611">
    <property type="entry name" value="PfkB_dom"/>
</dbReference>
<sequence>MSNNVVVTCVGVITLDVIAMVRAFPQQEGRMEAEDVIVTGGGPASNAAVALARQGVSTAVVGRVGHDEAGDQALTLLDHAGVDTTGVVVDESVKTQTSCIIVDQSASTRSIVTTRSNPLNSLTPLAQERITASEWVHVDHMGYRAVTDLIKHRVSGHRPLISIDSGNAPIEGFDPADVDLYVPTAKTLLEWSGINDLDTAARRALARGAHAVVATDGANGCSAWWDGEGAGFAGSGTDQPGSASAPAFAQPSDIVSTLGAGDVFHGGLLSALVHGVSWADALVQANITAGLSCHGRDGREAVPVWPQVEAQAAAILH</sequence>
<name>A0A344UQZ4_9ACTN</name>